<keyword evidence="3" id="KW-1185">Reference proteome</keyword>
<dbReference type="Proteomes" id="UP000712527">
    <property type="component" value="Unassembled WGS sequence"/>
</dbReference>
<evidence type="ECO:0000313" key="2">
    <source>
        <dbReference type="EMBL" id="MBM6774571.1"/>
    </source>
</evidence>
<accession>A0ABS2F0S1</accession>
<protein>
    <submittedName>
        <fullName evidence="2">Uncharacterized protein</fullName>
    </submittedName>
</protein>
<evidence type="ECO:0000256" key="1">
    <source>
        <dbReference type="SAM" id="SignalP"/>
    </source>
</evidence>
<dbReference type="RefSeq" id="WP_204792931.1">
    <property type="nucleotide sequence ID" value="NZ_JACSNQ010000004.1"/>
</dbReference>
<organism evidence="2 3">
    <name type="scientific">Olsenella profusa</name>
    <dbReference type="NCBI Taxonomy" id="138595"/>
    <lineage>
        <taxon>Bacteria</taxon>
        <taxon>Bacillati</taxon>
        <taxon>Actinomycetota</taxon>
        <taxon>Coriobacteriia</taxon>
        <taxon>Coriobacteriales</taxon>
        <taxon>Atopobiaceae</taxon>
        <taxon>Olsenella</taxon>
    </lineage>
</organism>
<dbReference type="EMBL" id="JACSNQ010000004">
    <property type="protein sequence ID" value="MBM6774571.1"/>
    <property type="molecule type" value="Genomic_DNA"/>
</dbReference>
<keyword evidence="1" id="KW-0732">Signal</keyword>
<reference evidence="2 3" key="1">
    <citation type="journal article" date="2021" name="Sci. Rep.">
        <title>The distribution of antibiotic resistance genes in chicken gut microbiota commensals.</title>
        <authorList>
            <person name="Juricova H."/>
            <person name="Matiasovicova J."/>
            <person name="Kubasova T."/>
            <person name="Cejkova D."/>
            <person name="Rychlik I."/>
        </authorList>
    </citation>
    <scope>NUCLEOTIDE SEQUENCE [LARGE SCALE GENOMIC DNA]</scope>
    <source>
        <strain evidence="2 3">An794</strain>
    </source>
</reference>
<proteinExistence type="predicted"/>
<feature type="chain" id="PRO_5045558471" evidence="1">
    <location>
        <begin position="22"/>
        <end position="167"/>
    </location>
</feature>
<feature type="signal peptide" evidence="1">
    <location>
        <begin position="1"/>
        <end position="21"/>
    </location>
</feature>
<evidence type="ECO:0000313" key="3">
    <source>
        <dbReference type="Proteomes" id="UP000712527"/>
    </source>
</evidence>
<sequence>MRNLKAAALLAALAASLTLPGCFGLPVVSDVVDQAESLASSAQDAADALSSIDFTKESRLIVKDAATGEALRELTDQAEIEQAISTLSGANGLAGAPDAPAEYAFEVWQPETVKLGQGEGSTDEVKVLELTTYRGSSVVTLEVSPIGLSLNLDAAEGAADSLRALAG</sequence>
<comment type="caution">
    <text evidence="2">The sequence shown here is derived from an EMBL/GenBank/DDBJ whole genome shotgun (WGS) entry which is preliminary data.</text>
</comment>
<gene>
    <name evidence="2" type="ORF">H9X80_03290</name>
</gene>
<name>A0ABS2F0S1_9ACTN</name>